<evidence type="ECO:0000256" key="1">
    <source>
        <dbReference type="SAM" id="MobiDB-lite"/>
    </source>
</evidence>
<organism evidence="2 3">
    <name type="scientific">Xenopus laevis</name>
    <name type="common">African clawed frog</name>
    <dbReference type="NCBI Taxonomy" id="8355"/>
    <lineage>
        <taxon>Eukaryota</taxon>
        <taxon>Metazoa</taxon>
        <taxon>Chordata</taxon>
        <taxon>Craniata</taxon>
        <taxon>Vertebrata</taxon>
        <taxon>Euteleostomi</taxon>
        <taxon>Amphibia</taxon>
        <taxon>Batrachia</taxon>
        <taxon>Anura</taxon>
        <taxon>Pipoidea</taxon>
        <taxon>Pipidae</taxon>
        <taxon>Xenopodinae</taxon>
        <taxon>Xenopus</taxon>
        <taxon>Xenopus</taxon>
    </lineage>
</organism>
<reference evidence="3" key="1">
    <citation type="journal article" date="2016" name="Nature">
        <title>Genome evolution in the allotetraploid frog Xenopus laevis.</title>
        <authorList>
            <person name="Session A.M."/>
            <person name="Uno Y."/>
            <person name="Kwon T."/>
            <person name="Chapman J.A."/>
            <person name="Toyoda A."/>
            <person name="Takahashi S."/>
            <person name="Fukui A."/>
            <person name="Hikosaka A."/>
            <person name="Suzuki A."/>
            <person name="Kondo M."/>
            <person name="van Heeringen S.J."/>
            <person name="Quigley I."/>
            <person name="Heinz S."/>
            <person name="Ogino H."/>
            <person name="Ochi H."/>
            <person name="Hellsten U."/>
            <person name="Lyons J.B."/>
            <person name="Simakov O."/>
            <person name="Putnam N."/>
            <person name="Stites J."/>
            <person name="Kuroki Y."/>
            <person name="Tanaka T."/>
            <person name="Michiue T."/>
            <person name="Watanabe M."/>
            <person name="Bogdanovic O."/>
            <person name="Lister R."/>
            <person name="Georgiou G."/>
            <person name="Paranjpe S.S."/>
            <person name="van Kruijsbergen I."/>
            <person name="Shu S."/>
            <person name="Carlson J."/>
            <person name="Kinoshita T."/>
            <person name="Ohta Y."/>
            <person name="Mawaribuchi S."/>
            <person name="Jenkins J."/>
            <person name="Grimwood J."/>
            <person name="Schmutz J."/>
            <person name="Mitros T."/>
            <person name="Mozaffari S.V."/>
            <person name="Suzuki Y."/>
            <person name="Haramoto Y."/>
            <person name="Yamamoto T.S."/>
            <person name="Takagi C."/>
            <person name="Heald R."/>
            <person name="Miller K."/>
            <person name="Haudenschild C."/>
            <person name="Kitzman J."/>
            <person name="Nakayama T."/>
            <person name="Izutsu Y."/>
            <person name="Robert J."/>
            <person name="Fortriede J."/>
            <person name="Burns K."/>
            <person name="Lotay V."/>
            <person name="Karimi K."/>
            <person name="Yasuoka Y."/>
            <person name="Dichmann D.S."/>
            <person name="Flajnik M.F."/>
            <person name="Houston D.W."/>
            <person name="Shendure J."/>
            <person name="DuPasquier L."/>
            <person name="Vize P.D."/>
            <person name="Zorn A.M."/>
            <person name="Ito M."/>
            <person name="Marcotte E.M."/>
            <person name="Wallingford J.B."/>
            <person name="Ito Y."/>
            <person name="Asashima M."/>
            <person name="Ueno N."/>
            <person name="Matsuda Y."/>
            <person name="Veenstra G.J."/>
            <person name="Fujiyama A."/>
            <person name="Harland R.M."/>
            <person name="Taira M."/>
            <person name="Rokhsar D.S."/>
        </authorList>
    </citation>
    <scope>NUCLEOTIDE SEQUENCE [LARGE SCALE GENOMIC DNA]</scope>
    <source>
        <strain evidence="3">J</strain>
    </source>
</reference>
<gene>
    <name evidence="2" type="ORF">XELAEV_18022788mg</name>
</gene>
<dbReference type="EMBL" id="CM004472">
    <property type="protein sequence ID" value="OCT84635.1"/>
    <property type="molecule type" value="Genomic_DNA"/>
</dbReference>
<evidence type="ECO:0000313" key="2">
    <source>
        <dbReference type="EMBL" id="OCT84635.1"/>
    </source>
</evidence>
<feature type="compositionally biased region" description="Basic and acidic residues" evidence="1">
    <location>
        <begin position="94"/>
        <end position="105"/>
    </location>
</feature>
<sequence length="433" mass="49551">MLETNKFDLYLCYAVRMSLDFEHLLLKVRAAAERSGGDWLQKALENQLAVTAEREATGEQPRRSASPARSAKRVIESQTCTRGRQRQDQQAPRRACEQRQEESTARRGYSSTVCGHGSRRTASTLHSQEIGGQDATFTGNIHELQHGRRQDWHVLASSHQQQQGSVRCSPGMGEYRPERAWHPEQLSGDNSNVINMLHSIMDGLQPQGTSQYNLSEGWNSLTVGNWSFSRERGLCESAPLGLHLDEATKFKIWEGQFIDIFSFIQPEKESIDKPYKKTGDSNYKLKSNPGTINYWLHGFSVYASVLCEKFPVKGSSLFCYLELIWGAYRTYRGGCWLKFDEQFCQRTAARAYMCWDCQDMNLWLLIMTPYRPVTWQPGTGVCPQLLYGYWAILMFIGQLSELENLWQKFELGSSNGTNQVAWHQRPTVFHNIT</sequence>
<accession>A0A974HNQ7</accession>
<feature type="region of interest" description="Disordered" evidence="1">
    <location>
        <begin position="52"/>
        <end position="127"/>
    </location>
</feature>
<proteinExistence type="predicted"/>
<dbReference type="AlphaFoldDB" id="A0A974HNQ7"/>
<dbReference type="Proteomes" id="UP000694892">
    <property type="component" value="Chromosome 4L"/>
</dbReference>
<dbReference type="PANTHER" id="PTHR35558:SF1">
    <property type="entry name" value="ENDONUCLEASE_EXONUCLEASE_PHOSPHATASE DOMAIN-CONTAINING PROTEIN"/>
    <property type="match status" value="1"/>
</dbReference>
<evidence type="ECO:0000313" key="3">
    <source>
        <dbReference type="Proteomes" id="UP000694892"/>
    </source>
</evidence>
<dbReference type="PANTHER" id="PTHR35558">
    <property type="entry name" value="SGNH_HYDRO DOMAIN-CONTAINING PROTEIN"/>
    <property type="match status" value="1"/>
</dbReference>
<name>A0A974HNQ7_XENLA</name>
<protein>
    <submittedName>
        <fullName evidence="2">Uncharacterized protein</fullName>
    </submittedName>
</protein>
<feature type="compositionally biased region" description="Basic and acidic residues" evidence="1">
    <location>
        <begin position="52"/>
        <end position="62"/>
    </location>
</feature>